<name>A0A6L8KHK3_9BURK</name>
<keyword evidence="2" id="KW-1185">Reference proteome</keyword>
<organism evidence="1 2">
    <name type="scientific">Duganella flavida</name>
    <dbReference type="NCBI Taxonomy" id="2692175"/>
    <lineage>
        <taxon>Bacteria</taxon>
        <taxon>Pseudomonadati</taxon>
        <taxon>Pseudomonadota</taxon>
        <taxon>Betaproteobacteria</taxon>
        <taxon>Burkholderiales</taxon>
        <taxon>Oxalobacteraceae</taxon>
        <taxon>Telluria group</taxon>
        <taxon>Duganella</taxon>
    </lineage>
</organism>
<reference evidence="1 2" key="1">
    <citation type="submission" date="2019-12" db="EMBL/GenBank/DDBJ databases">
        <title>Novel species isolated from a subtropical stream in China.</title>
        <authorList>
            <person name="Lu H."/>
        </authorList>
    </citation>
    <scope>NUCLEOTIDE SEQUENCE [LARGE SCALE GENOMIC DNA]</scope>
    <source>
        <strain evidence="1 2">FT135W</strain>
    </source>
</reference>
<accession>A0A6L8KHK3</accession>
<proteinExistence type="predicted"/>
<dbReference type="RefSeq" id="WP_161008749.1">
    <property type="nucleotide sequence ID" value="NZ_WWCN01000015.1"/>
</dbReference>
<evidence type="ECO:0000313" key="2">
    <source>
        <dbReference type="Proteomes" id="UP000479335"/>
    </source>
</evidence>
<sequence>MDWTPITEAALWDLILATEARMEPPEAMLWECVRIPPQKWAEPSYGNVGGGFWVVGILGTTVIWYNDIEDGFNCSSYSDFGTIGEYWCNQDELEHTLQSVRYRIETGITNARARACISGTYNG</sequence>
<protein>
    <submittedName>
        <fullName evidence="1">Uncharacterized protein</fullName>
    </submittedName>
</protein>
<gene>
    <name evidence="1" type="ORF">GTP46_21930</name>
</gene>
<evidence type="ECO:0000313" key="1">
    <source>
        <dbReference type="EMBL" id="MYM25294.1"/>
    </source>
</evidence>
<comment type="caution">
    <text evidence="1">The sequence shown here is derived from an EMBL/GenBank/DDBJ whole genome shotgun (WGS) entry which is preliminary data.</text>
</comment>
<dbReference type="Proteomes" id="UP000479335">
    <property type="component" value="Unassembled WGS sequence"/>
</dbReference>
<dbReference type="AlphaFoldDB" id="A0A6L8KHK3"/>
<dbReference type="EMBL" id="WWCN01000015">
    <property type="protein sequence ID" value="MYM25294.1"/>
    <property type="molecule type" value="Genomic_DNA"/>
</dbReference>